<dbReference type="RefSeq" id="WP_195172169.1">
    <property type="nucleotide sequence ID" value="NZ_CP062983.1"/>
</dbReference>
<name>A0A7S8IEW5_9CHLR</name>
<keyword evidence="2 7" id="KW-0808">Transferase</keyword>
<organism evidence="7 8">
    <name type="scientific">Phototrophicus methaneseepsis</name>
    <dbReference type="NCBI Taxonomy" id="2710758"/>
    <lineage>
        <taxon>Bacteria</taxon>
        <taxon>Bacillati</taxon>
        <taxon>Chloroflexota</taxon>
        <taxon>Candidatus Thermofontia</taxon>
        <taxon>Phototrophicales</taxon>
        <taxon>Phototrophicaceae</taxon>
        <taxon>Phototrophicus</taxon>
    </lineage>
</organism>
<accession>A0A7S8IEW5</accession>
<proteinExistence type="predicted"/>
<dbReference type="SUPFAM" id="SSF52418">
    <property type="entry name" value="Nucleoside phosphorylase/phosphoribosyltransferase catalytic domain"/>
    <property type="match status" value="1"/>
</dbReference>
<dbReference type="Pfam" id="PF00591">
    <property type="entry name" value="Glycos_transf_3"/>
    <property type="match status" value="1"/>
</dbReference>
<evidence type="ECO:0000313" key="7">
    <source>
        <dbReference type="EMBL" id="QPC84105.1"/>
    </source>
</evidence>
<dbReference type="InterPro" id="IPR000312">
    <property type="entry name" value="Glycosyl_Trfase_fam3"/>
</dbReference>
<dbReference type="GO" id="GO:0005829">
    <property type="term" value="C:cytosol"/>
    <property type="evidence" value="ECO:0007669"/>
    <property type="project" value="TreeGrafter"/>
</dbReference>
<dbReference type="PANTHER" id="PTHR43285:SF2">
    <property type="entry name" value="ANTHRANILATE PHOSPHORIBOSYLTRANSFERASE"/>
    <property type="match status" value="1"/>
</dbReference>
<dbReference type="KEGG" id="pmet:G4Y79_06950"/>
<evidence type="ECO:0000256" key="2">
    <source>
        <dbReference type="ARBA" id="ARBA00022679"/>
    </source>
</evidence>
<evidence type="ECO:0000259" key="5">
    <source>
        <dbReference type="Pfam" id="PF00591"/>
    </source>
</evidence>
<keyword evidence="4" id="KW-0057">Aromatic amino acid biosynthesis</keyword>
<evidence type="ECO:0000256" key="4">
    <source>
        <dbReference type="ARBA" id="ARBA00023141"/>
    </source>
</evidence>
<dbReference type="InterPro" id="IPR005940">
    <property type="entry name" value="Anthranilate_Pribosyl_Tfrase"/>
</dbReference>
<keyword evidence="3" id="KW-0822">Tryptophan biosynthesis</keyword>
<evidence type="ECO:0000256" key="3">
    <source>
        <dbReference type="ARBA" id="ARBA00022822"/>
    </source>
</evidence>
<gene>
    <name evidence="7" type="ORF">G4Y79_06950</name>
</gene>
<keyword evidence="1 7" id="KW-0328">Glycosyltransferase</keyword>
<dbReference type="Gene3D" id="3.40.1030.10">
    <property type="entry name" value="Nucleoside phosphorylase/phosphoribosyltransferase catalytic domain"/>
    <property type="match status" value="1"/>
</dbReference>
<dbReference type="InterPro" id="IPR036320">
    <property type="entry name" value="Glycosyl_Trfase_fam3_N_dom_sf"/>
</dbReference>
<keyword evidence="3" id="KW-0028">Amino-acid biosynthesis</keyword>
<dbReference type="PANTHER" id="PTHR43285">
    <property type="entry name" value="ANTHRANILATE PHOSPHORIBOSYLTRANSFERASE"/>
    <property type="match status" value="1"/>
</dbReference>
<dbReference type="EMBL" id="CP062983">
    <property type="protein sequence ID" value="QPC84105.1"/>
    <property type="molecule type" value="Genomic_DNA"/>
</dbReference>
<feature type="domain" description="Glycosyl transferase family 3" evidence="5">
    <location>
        <begin position="109"/>
        <end position="333"/>
    </location>
</feature>
<keyword evidence="8" id="KW-1185">Reference proteome</keyword>
<dbReference type="InterPro" id="IPR017459">
    <property type="entry name" value="Glycosyl_Trfase_fam3_N_dom"/>
</dbReference>
<dbReference type="SUPFAM" id="SSF47648">
    <property type="entry name" value="Nucleoside phosphorylase/phosphoribosyltransferase N-terminal domain"/>
    <property type="match status" value="1"/>
</dbReference>
<dbReference type="GO" id="GO:0000162">
    <property type="term" value="P:L-tryptophan biosynthetic process"/>
    <property type="evidence" value="ECO:0007669"/>
    <property type="project" value="UniProtKB-KW"/>
</dbReference>
<dbReference type="AlphaFoldDB" id="A0A7S8IEW5"/>
<dbReference type="InterPro" id="IPR035902">
    <property type="entry name" value="Nuc_phospho_transferase"/>
</dbReference>
<evidence type="ECO:0000256" key="1">
    <source>
        <dbReference type="ARBA" id="ARBA00022676"/>
    </source>
</evidence>
<dbReference type="Gene3D" id="1.20.970.10">
    <property type="entry name" value="Transferase, Pyrimidine Nucleoside Phosphorylase, Chain C"/>
    <property type="match status" value="1"/>
</dbReference>
<evidence type="ECO:0000313" key="8">
    <source>
        <dbReference type="Proteomes" id="UP000594468"/>
    </source>
</evidence>
<feature type="domain" description="Glycosyl transferase family 3 N-terminal" evidence="6">
    <location>
        <begin position="15"/>
        <end position="78"/>
    </location>
</feature>
<dbReference type="GO" id="GO:0004048">
    <property type="term" value="F:anthranilate phosphoribosyltransferase activity"/>
    <property type="evidence" value="ECO:0007669"/>
    <property type="project" value="InterPro"/>
</dbReference>
<protein>
    <submittedName>
        <fullName evidence="7">Anthranilate phosphoribosyltransferase</fullName>
    </submittedName>
</protein>
<dbReference type="Pfam" id="PF02885">
    <property type="entry name" value="Glycos_trans_3N"/>
    <property type="match status" value="1"/>
</dbReference>
<evidence type="ECO:0000259" key="6">
    <source>
        <dbReference type="Pfam" id="PF02885"/>
    </source>
</evidence>
<reference evidence="7 8" key="1">
    <citation type="submission" date="2020-02" db="EMBL/GenBank/DDBJ databases">
        <authorList>
            <person name="Zheng R.K."/>
            <person name="Sun C.M."/>
        </authorList>
    </citation>
    <scope>NUCLEOTIDE SEQUENCE [LARGE SCALE GENOMIC DNA]</scope>
    <source>
        <strain evidence="8">rifampicinis</strain>
    </source>
</reference>
<sequence>MTIDPREKKSVAFRDLLRIIGRGRKLQRDMTYQEAREAMQLMLGDQVSDAQIGGLLVTMRVKEETAEEISGFVQGVRDVMLPFPKPDVPNLVDMALPYNGKTRNLQTGVAAALVLAAAGVPVLLHGADNIPTKAGIAVLNVLRTLGYPADLPPEQVARSIEATNFGVLNIEHILPAWTAITPLRHHFGVRTLMNTVEKLVNPADAPCHISGFYHSSYLARMATCLPAPTSWIMQGDEGSVDIRPGKKTRIYKAVDEDMVETMIDAADYGYPDEVDLATPVDPHAHADRLLPALQGEPGPVYDQIALTSAVLLWMVGRVPDICAGLEVAKEQLNRQYAFDVLRSAHKMA</sequence>
<dbReference type="Proteomes" id="UP000594468">
    <property type="component" value="Chromosome"/>
</dbReference>